<dbReference type="InParanoid" id="H2YJX9"/>
<dbReference type="STRING" id="51511.ENSCSAVP00000005628"/>
<dbReference type="InterPro" id="IPR015943">
    <property type="entry name" value="WD40/YVTN_repeat-like_dom_sf"/>
</dbReference>
<dbReference type="SUPFAM" id="SSF50978">
    <property type="entry name" value="WD40 repeat-like"/>
    <property type="match status" value="1"/>
</dbReference>
<feature type="repeat" description="WD" evidence="6">
    <location>
        <begin position="301"/>
        <end position="338"/>
    </location>
</feature>
<feature type="repeat" description="WD" evidence="6">
    <location>
        <begin position="148"/>
        <end position="189"/>
    </location>
</feature>
<dbReference type="AlphaFoldDB" id="H2YJX9"/>
<name>H2YJX9_CIOSA</name>
<reference evidence="7" key="2">
    <citation type="submission" date="2025-08" db="UniProtKB">
        <authorList>
            <consortium name="Ensembl"/>
        </authorList>
    </citation>
    <scope>IDENTIFICATION</scope>
</reference>
<dbReference type="GO" id="GO:0016226">
    <property type="term" value="P:iron-sulfur cluster assembly"/>
    <property type="evidence" value="ECO:0007669"/>
    <property type="project" value="UniProtKB-UniRule"/>
</dbReference>
<reference evidence="8" key="1">
    <citation type="submission" date="2003-08" db="EMBL/GenBank/DDBJ databases">
        <authorList>
            <person name="Birren B."/>
            <person name="Nusbaum C."/>
            <person name="Abebe A."/>
            <person name="Abouelleil A."/>
            <person name="Adekoya E."/>
            <person name="Ait-zahra M."/>
            <person name="Allen N."/>
            <person name="Allen T."/>
            <person name="An P."/>
            <person name="Anderson M."/>
            <person name="Anderson S."/>
            <person name="Arachchi H."/>
            <person name="Armbruster J."/>
            <person name="Bachantsang P."/>
            <person name="Baldwin J."/>
            <person name="Barry A."/>
            <person name="Bayul T."/>
            <person name="Blitshsteyn B."/>
            <person name="Bloom T."/>
            <person name="Blye J."/>
            <person name="Boguslavskiy L."/>
            <person name="Borowsky M."/>
            <person name="Boukhgalter B."/>
            <person name="Brunache A."/>
            <person name="Butler J."/>
            <person name="Calixte N."/>
            <person name="Calvo S."/>
            <person name="Camarata J."/>
            <person name="Campo K."/>
            <person name="Chang J."/>
            <person name="Cheshatsang Y."/>
            <person name="Citroen M."/>
            <person name="Collymore A."/>
            <person name="Considine T."/>
            <person name="Cook A."/>
            <person name="Cooke P."/>
            <person name="Corum B."/>
            <person name="Cuomo C."/>
            <person name="David R."/>
            <person name="Dawoe T."/>
            <person name="Degray S."/>
            <person name="Dodge S."/>
            <person name="Dooley K."/>
            <person name="Dorje P."/>
            <person name="Dorjee K."/>
            <person name="Dorris L."/>
            <person name="Duffey N."/>
            <person name="Dupes A."/>
            <person name="Elkins T."/>
            <person name="Engels R."/>
            <person name="Erickson J."/>
            <person name="Farina A."/>
            <person name="Faro S."/>
            <person name="Ferreira P."/>
            <person name="Fischer H."/>
            <person name="Fitzgerald M."/>
            <person name="Foley K."/>
            <person name="Gage D."/>
            <person name="Galagan J."/>
            <person name="Gearin G."/>
            <person name="Gnerre S."/>
            <person name="Gnirke A."/>
            <person name="Goyette A."/>
            <person name="Graham J."/>
            <person name="Grandbois E."/>
            <person name="Gyaltsen K."/>
            <person name="Hafez N."/>
            <person name="Hagopian D."/>
            <person name="Hagos B."/>
            <person name="Hall J."/>
            <person name="Hatcher B."/>
            <person name="Heller A."/>
            <person name="Higgins H."/>
            <person name="Honan T."/>
            <person name="Horn A."/>
            <person name="Houde N."/>
            <person name="Hughes L."/>
            <person name="Hulme W."/>
            <person name="Husby E."/>
            <person name="Iliev I."/>
            <person name="Jaffe D."/>
            <person name="Jones C."/>
            <person name="Kamal M."/>
            <person name="Kamat A."/>
            <person name="Kamvysselis M."/>
            <person name="Karlsson E."/>
            <person name="Kells C."/>
            <person name="Kieu A."/>
            <person name="Kisner P."/>
            <person name="Kodira C."/>
            <person name="Kulbokas E."/>
            <person name="Labutti K."/>
            <person name="Lama D."/>
            <person name="Landers T."/>
            <person name="Leger J."/>
            <person name="Levine S."/>
            <person name="Lewis D."/>
            <person name="Lewis T."/>
            <person name="Lindblad-toh K."/>
            <person name="Liu X."/>
            <person name="Lokyitsang T."/>
            <person name="Lokyitsang Y."/>
            <person name="Lucien O."/>
            <person name="Lui A."/>
            <person name="Ma L.J."/>
            <person name="Mabbitt R."/>
            <person name="Macdonald J."/>
            <person name="Maclean C."/>
            <person name="Major J."/>
            <person name="Manning J."/>
            <person name="Marabella R."/>
            <person name="Maru K."/>
            <person name="Matthews C."/>
            <person name="Mauceli E."/>
            <person name="Mccarthy M."/>
            <person name="Mcdonough S."/>
            <person name="Mcghee T."/>
            <person name="Meldrim J."/>
            <person name="Meneus L."/>
            <person name="Mesirov J."/>
            <person name="Mihalev A."/>
            <person name="Mihova T."/>
            <person name="Mikkelsen T."/>
            <person name="Mlenga V."/>
            <person name="Moru K."/>
            <person name="Mozes J."/>
            <person name="Mulrain L."/>
            <person name="Munson G."/>
            <person name="Naylor J."/>
            <person name="Newes C."/>
            <person name="Nguyen C."/>
            <person name="Nguyen N."/>
            <person name="Nguyen T."/>
            <person name="Nicol R."/>
            <person name="Nielsen C."/>
            <person name="Nizzari M."/>
            <person name="Norbu C."/>
            <person name="Norbu N."/>
            <person name="O'donnell P."/>
            <person name="Okoawo O."/>
            <person name="O'leary S."/>
            <person name="Omotosho B."/>
            <person name="O'neill K."/>
            <person name="Osman S."/>
            <person name="Parker S."/>
            <person name="Perrin D."/>
            <person name="Phunkhang P."/>
            <person name="Piqani B."/>
            <person name="Purcell S."/>
            <person name="Rachupka T."/>
            <person name="Ramasamy U."/>
            <person name="Rameau R."/>
            <person name="Ray V."/>
            <person name="Raymond C."/>
            <person name="Retta R."/>
            <person name="Richardson S."/>
            <person name="Rise C."/>
            <person name="Rodriguez J."/>
            <person name="Rogers J."/>
            <person name="Rogov P."/>
            <person name="Rutman M."/>
            <person name="Schupbach R."/>
            <person name="Seaman C."/>
            <person name="Settipalli S."/>
            <person name="Sharpe T."/>
            <person name="Sheridan J."/>
            <person name="Sherpa N."/>
            <person name="Shi J."/>
            <person name="Smirnov S."/>
            <person name="Smith C."/>
            <person name="Sougnez C."/>
            <person name="Spencer B."/>
            <person name="Stalker J."/>
            <person name="Stange-thomann N."/>
            <person name="Stavropoulos S."/>
            <person name="Stetson K."/>
            <person name="Stone C."/>
            <person name="Stone S."/>
            <person name="Stubbs M."/>
            <person name="Talamas J."/>
            <person name="Tchuinga P."/>
            <person name="Tenzing P."/>
            <person name="Tesfaye S."/>
            <person name="Theodore J."/>
            <person name="Thoulutsang Y."/>
            <person name="Topham K."/>
            <person name="Towey S."/>
            <person name="Tsamla T."/>
            <person name="Tsomo N."/>
            <person name="Vallee D."/>
            <person name="Vassiliev H."/>
            <person name="Venkataraman V."/>
            <person name="Vinson J."/>
            <person name="Vo A."/>
            <person name="Wade C."/>
            <person name="Wang S."/>
            <person name="Wangchuk T."/>
            <person name="Wangdi T."/>
            <person name="Whittaker C."/>
            <person name="Wilkinson J."/>
            <person name="Wu Y."/>
            <person name="Wyman D."/>
            <person name="Yadav S."/>
            <person name="Yang S."/>
            <person name="Yang X."/>
            <person name="Yeager S."/>
            <person name="Yee E."/>
            <person name="Young G."/>
            <person name="Zainoun J."/>
            <person name="Zembeck L."/>
            <person name="Zimmer A."/>
            <person name="Zody M."/>
            <person name="Lander E."/>
        </authorList>
    </citation>
    <scope>NUCLEOTIDE SEQUENCE [LARGE SCALE GENOMIC DNA]</scope>
</reference>
<comment type="similarity">
    <text evidence="5">Belongs to the WD repeat CIA1 family.</text>
</comment>
<dbReference type="Ensembl" id="ENSCSAVT00000005703.1">
    <property type="protein sequence ID" value="ENSCSAVP00000005628.1"/>
    <property type="gene ID" value="ENSCSAVG00000003355.1"/>
</dbReference>
<evidence type="ECO:0000256" key="2">
    <source>
        <dbReference type="ARBA" id="ARBA00022737"/>
    </source>
</evidence>
<dbReference type="Pfam" id="PF00400">
    <property type="entry name" value="WD40"/>
    <property type="match status" value="7"/>
</dbReference>
<evidence type="ECO:0000256" key="6">
    <source>
        <dbReference type="PROSITE-ProRule" id="PRU00221"/>
    </source>
</evidence>
<accession>H2YJX9</accession>
<organism evidence="7 8">
    <name type="scientific">Ciona savignyi</name>
    <name type="common">Pacific transparent sea squirt</name>
    <dbReference type="NCBI Taxonomy" id="51511"/>
    <lineage>
        <taxon>Eukaryota</taxon>
        <taxon>Metazoa</taxon>
        <taxon>Chordata</taxon>
        <taxon>Tunicata</taxon>
        <taxon>Ascidiacea</taxon>
        <taxon>Phlebobranchia</taxon>
        <taxon>Cionidae</taxon>
        <taxon>Ciona</taxon>
    </lineage>
</organism>
<dbReference type="InterPro" id="IPR019775">
    <property type="entry name" value="WD40_repeat_CS"/>
</dbReference>
<dbReference type="InterPro" id="IPR020472">
    <property type="entry name" value="WD40_PAC1"/>
</dbReference>
<evidence type="ECO:0000313" key="7">
    <source>
        <dbReference type="Ensembl" id="ENSCSAVP00000005628.1"/>
    </source>
</evidence>
<dbReference type="SMART" id="SM00320">
    <property type="entry name" value="WD40"/>
    <property type="match status" value="7"/>
</dbReference>
<keyword evidence="2" id="KW-0677">Repeat</keyword>
<dbReference type="FunCoup" id="H2YJX9">
    <property type="interactions" value="406"/>
</dbReference>
<dbReference type="PROSITE" id="PS00678">
    <property type="entry name" value="WD_REPEATS_1"/>
    <property type="match status" value="1"/>
</dbReference>
<sequence length="338" mass="37325">IAMTTALQCIDNLKDHNDRVWDVKWNPKGTLLASCGTDKSIRIWGKEGNKWVCKSILQDGHQRTIRKVGWSPCGSKLASASFDATICIWDKSSGQFESAATLEGHENEVKAVAWSQSGEYIATCSRDKSVWIWSVDEEEDDFECAGVLTTHTQDVKDIAWHPFEQIVASASYDDTLNLFKADDGEWVSIASLGGHTSTVWTVSWSKDGRRLVSGSGDKTVRIWQRFDPGNVEGIATKGENPTWKCVCTLSGYFKQPIYCVTWCHQTDMIAACSGDNSIVIFREENSSNNSEPVFTAISSAPNAHEQDVNSVAWNPVIPGLLASCSDDGCIKLWNVDVD</sequence>
<keyword evidence="8" id="KW-1185">Reference proteome</keyword>
<protein>
    <recommendedName>
        <fullName evidence="5">Probable cytosolic iron-sulfur protein assembly protein CIAO1 homolog</fullName>
    </recommendedName>
</protein>
<comment type="function">
    <text evidence="3">Key component of the cytosolic iron-sulfur protein assembly (CIA) complex, a multiprotein complex that mediates the incorporation of iron-sulfur cluster into extramitochondrial Fe/S proteins. As a CIA complex component, interacts specifically with CIAO2A or CIAO2B and MMS19 to assist different branches of iron-sulfur protein assembly, depending of its interactors. The complex CIAO1:CIAO2B:MMS19 binds to and facilitates the assembly of most cytosolic-nuclear Fe/S proteins. CIAO1:CIAO2A specifically matures ACO1 and stabilizes IREB2. Seems to specifically modulate the transactivation activity of WT1. As part of the mitotic spindle-associated MMXD complex it may play a role in chromosome segregation.</text>
</comment>
<dbReference type="PANTHER" id="PTHR19920:SF0">
    <property type="entry name" value="CYTOSOLIC IRON-SULFUR PROTEIN ASSEMBLY PROTEIN CIAO1-RELATED"/>
    <property type="match status" value="1"/>
</dbReference>
<dbReference type="CDD" id="cd00200">
    <property type="entry name" value="WD40"/>
    <property type="match status" value="1"/>
</dbReference>
<dbReference type="Gene3D" id="2.130.10.10">
    <property type="entry name" value="YVTN repeat-like/Quinoprotein amine dehydrogenase"/>
    <property type="match status" value="1"/>
</dbReference>
<dbReference type="eggNOG" id="KOG0645">
    <property type="taxonomic scope" value="Eukaryota"/>
</dbReference>
<dbReference type="InterPro" id="IPR028608">
    <property type="entry name" value="CIAO1/Cia1"/>
</dbReference>
<keyword evidence="1 6" id="KW-0853">WD repeat</keyword>
<dbReference type="HAMAP" id="MF_03037">
    <property type="entry name" value="ciao1"/>
    <property type="match status" value="1"/>
</dbReference>
<reference evidence="7" key="3">
    <citation type="submission" date="2025-09" db="UniProtKB">
        <authorList>
            <consortium name="Ensembl"/>
        </authorList>
    </citation>
    <scope>IDENTIFICATION</scope>
</reference>
<feature type="repeat" description="WD" evidence="6">
    <location>
        <begin position="13"/>
        <end position="44"/>
    </location>
</feature>
<feature type="repeat" description="WD" evidence="6">
    <location>
        <begin position="58"/>
        <end position="99"/>
    </location>
</feature>
<dbReference type="GO" id="GO:0097361">
    <property type="term" value="C:cytosolic [4Fe-4S] assembly targeting complex"/>
    <property type="evidence" value="ECO:0007669"/>
    <property type="project" value="InterPro"/>
</dbReference>
<dbReference type="PANTHER" id="PTHR19920">
    <property type="entry name" value="WD40 PROTEIN CIAO1"/>
    <property type="match status" value="1"/>
</dbReference>
<comment type="function">
    <text evidence="5">Essential component of the cytosolic iron-sulfur (Fe/S) protein assembly machinery. Required for the maturation of extramitochondrial Fe/S proteins.</text>
</comment>
<dbReference type="InterPro" id="IPR001680">
    <property type="entry name" value="WD40_rpt"/>
</dbReference>
<dbReference type="Proteomes" id="UP000007875">
    <property type="component" value="Unassembled WGS sequence"/>
</dbReference>
<dbReference type="PRINTS" id="PR00320">
    <property type="entry name" value="GPROTEINBRPT"/>
</dbReference>
<evidence type="ECO:0000313" key="8">
    <source>
        <dbReference type="Proteomes" id="UP000007875"/>
    </source>
</evidence>
<dbReference type="PROSITE" id="PS50082">
    <property type="entry name" value="WD_REPEATS_2"/>
    <property type="match status" value="6"/>
</dbReference>
<evidence type="ECO:0000256" key="4">
    <source>
        <dbReference type="ARBA" id="ARBA00065751"/>
    </source>
</evidence>
<dbReference type="OMA" id="IREIRWS"/>
<feature type="repeat" description="WD" evidence="6">
    <location>
        <begin position="192"/>
        <end position="224"/>
    </location>
</feature>
<evidence type="ECO:0000256" key="5">
    <source>
        <dbReference type="HAMAP-Rule" id="MF_03037"/>
    </source>
</evidence>
<dbReference type="GeneTree" id="ENSGT00940000158670"/>
<dbReference type="InterPro" id="IPR036322">
    <property type="entry name" value="WD40_repeat_dom_sf"/>
</dbReference>
<proteinExistence type="inferred from homology"/>
<comment type="subunit">
    <text evidence="4">Component of the CIA complex. Interacts with CIAO2A and forms a complex with CIAO2B and MMS19; the interactions with CIAO2A and CIAO2B are mutually exclusive. Interacts with CHD1L, ERCC2, IREB2 and POLD1. Component of the MMXD complex, which includes CIAO1, ERCC2, CIAO2B, MMS19 and SLC25A5. Interacts with WT1. Interacts with CIAO3. Interacts (via LYR motif) with HSC20.</text>
</comment>
<dbReference type="FunFam" id="2.130.10.10:FF:000136">
    <property type="entry name" value="Probable cytosolic iron-sulfur protein assembly protein CIAO1"/>
    <property type="match status" value="1"/>
</dbReference>
<feature type="repeat" description="WD" evidence="6">
    <location>
        <begin position="102"/>
        <end position="143"/>
    </location>
</feature>
<evidence type="ECO:0000256" key="3">
    <source>
        <dbReference type="ARBA" id="ARBA00060126"/>
    </source>
</evidence>
<evidence type="ECO:0000256" key="1">
    <source>
        <dbReference type="ARBA" id="ARBA00022574"/>
    </source>
</evidence>
<dbReference type="PROSITE" id="PS50294">
    <property type="entry name" value="WD_REPEATS_REGION"/>
    <property type="match status" value="5"/>
</dbReference>